<evidence type="ECO:0000256" key="4">
    <source>
        <dbReference type="ARBA" id="ARBA00022833"/>
    </source>
</evidence>
<evidence type="ECO:0000256" key="2">
    <source>
        <dbReference type="ARBA" id="ARBA00022723"/>
    </source>
</evidence>
<comment type="cofactor">
    <cofactor evidence="6">
        <name>Zn(2+)</name>
        <dbReference type="ChEBI" id="CHEBI:29105"/>
    </cofactor>
    <text evidence="6">Binds 1 zinc ion per subunit.</text>
</comment>
<comment type="caution">
    <text evidence="9">The sequence shown here is derived from an EMBL/GenBank/DDBJ whole genome shotgun (WGS) entry which is preliminary data.</text>
</comment>
<keyword evidence="4 6" id="KW-0862">Zinc</keyword>
<dbReference type="Gene3D" id="3.30.2010.10">
    <property type="entry name" value="Metalloproteases ('zincins'), catalytic domain"/>
    <property type="match status" value="1"/>
</dbReference>
<keyword evidence="2" id="KW-0479">Metal-binding</keyword>
<evidence type="ECO:0000313" key="9">
    <source>
        <dbReference type="EMBL" id="MFN2977066.1"/>
    </source>
</evidence>
<evidence type="ECO:0000256" key="7">
    <source>
        <dbReference type="SAM" id="MobiDB-lite"/>
    </source>
</evidence>
<evidence type="ECO:0000256" key="5">
    <source>
        <dbReference type="ARBA" id="ARBA00023049"/>
    </source>
</evidence>
<name>A0ABW9KQ55_9BACT</name>
<keyword evidence="1 6" id="KW-0645">Protease</keyword>
<feature type="compositionally biased region" description="Polar residues" evidence="7">
    <location>
        <begin position="285"/>
        <end position="301"/>
    </location>
</feature>
<evidence type="ECO:0000256" key="1">
    <source>
        <dbReference type="ARBA" id="ARBA00022670"/>
    </source>
</evidence>
<organism evidence="9 10">
    <name type="scientific">Terriglobus aquaticus</name>
    <dbReference type="NCBI Taxonomy" id="940139"/>
    <lineage>
        <taxon>Bacteria</taxon>
        <taxon>Pseudomonadati</taxon>
        <taxon>Acidobacteriota</taxon>
        <taxon>Terriglobia</taxon>
        <taxon>Terriglobales</taxon>
        <taxon>Acidobacteriaceae</taxon>
        <taxon>Terriglobus</taxon>
    </lineage>
</organism>
<keyword evidence="3 6" id="KW-0378">Hydrolase</keyword>
<dbReference type="InterPro" id="IPR001915">
    <property type="entry name" value="Peptidase_M48"/>
</dbReference>
<accession>A0ABW9KQ55</accession>
<reference evidence="9 10" key="1">
    <citation type="submission" date="2024-12" db="EMBL/GenBank/DDBJ databases">
        <authorList>
            <person name="Lee Y."/>
        </authorList>
    </citation>
    <scope>NUCLEOTIDE SEQUENCE [LARGE SCALE GENOMIC DNA]</scope>
    <source>
        <strain evidence="9 10">03SUJ4</strain>
    </source>
</reference>
<dbReference type="RefSeq" id="WP_263414759.1">
    <property type="nucleotide sequence ID" value="NZ_BAABBH010000001.1"/>
</dbReference>
<keyword evidence="5 6" id="KW-0482">Metalloprotease</keyword>
<evidence type="ECO:0000256" key="6">
    <source>
        <dbReference type="RuleBase" id="RU003983"/>
    </source>
</evidence>
<protein>
    <submittedName>
        <fullName evidence="9">M48 family metallopeptidase</fullName>
    </submittedName>
</protein>
<dbReference type="Pfam" id="PF01435">
    <property type="entry name" value="Peptidase_M48"/>
    <property type="match status" value="1"/>
</dbReference>
<dbReference type="PANTHER" id="PTHR22726:SF1">
    <property type="entry name" value="METALLOENDOPEPTIDASE OMA1, MITOCHONDRIAL"/>
    <property type="match status" value="1"/>
</dbReference>
<evidence type="ECO:0000259" key="8">
    <source>
        <dbReference type="Pfam" id="PF01435"/>
    </source>
</evidence>
<keyword evidence="10" id="KW-1185">Reference proteome</keyword>
<gene>
    <name evidence="9" type="ORF">ACK2TP_14940</name>
</gene>
<dbReference type="Proteomes" id="UP001634747">
    <property type="component" value="Unassembled WGS sequence"/>
</dbReference>
<sequence>MRANKQVQFWRGVVLTAALLTAVLPSGMLRAQEMPQTCKNAYTEQKEITEGAKVSAEVYKQMPVLKDSDPVAVYVRQLGQKLVANAPGYPWPYSFHVVDSDEINAFALPGGSVFVNLATVSAAESEAQLAGVMAHETSHVVLRHSTCNLTKQRKRSIWYGLGQVAAAATLGGYGDVAAQGIGYAQGLSFLHMSRESEQQADLLGLQIMYDSGYDPRGMPQFFETIQAKYGQGSAQFLSDHPNPGNRIQYVNARIAQFPQRERSVTTTPEFRRVHAIAAGRAPLTAAQTKSGAWRNSSSYQTAPPAGAESGN</sequence>
<feature type="region of interest" description="Disordered" evidence="7">
    <location>
        <begin position="284"/>
        <end position="311"/>
    </location>
</feature>
<proteinExistence type="inferred from homology"/>
<dbReference type="PANTHER" id="PTHR22726">
    <property type="entry name" value="METALLOENDOPEPTIDASE OMA1"/>
    <property type="match status" value="1"/>
</dbReference>
<evidence type="ECO:0000256" key="3">
    <source>
        <dbReference type="ARBA" id="ARBA00022801"/>
    </source>
</evidence>
<feature type="domain" description="Peptidase M48" evidence="8">
    <location>
        <begin position="75"/>
        <end position="253"/>
    </location>
</feature>
<comment type="similarity">
    <text evidence="6">Belongs to the peptidase M48 family.</text>
</comment>
<evidence type="ECO:0000313" key="10">
    <source>
        <dbReference type="Proteomes" id="UP001634747"/>
    </source>
</evidence>
<dbReference type="InterPro" id="IPR051156">
    <property type="entry name" value="Mito/Outer_Membr_Metalloprot"/>
</dbReference>
<dbReference type="EMBL" id="JBJYXY010000001">
    <property type="protein sequence ID" value="MFN2977066.1"/>
    <property type="molecule type" value="Genomic_DNA"/>
</dbReference>
<dbReference type="CDD" id="cd07333">
    <property type="entry name" value="M48C_bepA_like"/>
    <property type="match status" value="1"/>
</dbReference>